<evidence type="ECO:0000313" key="2">
    <source>
        <dbReference type="Proteomes" id="UP000001192"/>
    </source>
</evidence>
<dbReference type="Proteomes" id="UP000001192">
    <property type="component" value="Chromosome 2"/>
</dbReference>
<proteinExistence type="predicted"/>
<reference evidence="2" key="1">
    <citation type="journal article" date="2014" name="Stand. Genomic Sci.">
        <title>Complete genome sequence of Burkholderia phymatum STM815(T), a broad host range and efficient nitrogen-fixing symbiont of Mimosa species.</title>
        <authorList>
            <person name="Moulin L."/>
            <person name="Klonowska A."/>
            <person name="Caroline B."/>
            <person name="Booth K."/>
            <person name="Vriezen J.A."/>
            <person name="Melkonian R."/>
            <person name="James E.K."/>
            <person name="Young J.P."/>
            <person name="Bena G."/>
            <person name="Hauser L."/>
            <person name="Land M."/>
            <person name="Kyrpides N."/>
            <person name="Bruce D."/>
            <person name="Chain P."/>
            <person name="Copeland A."/>
            <person name="Pitluck S."/>
            <person name="Woyke T."/>
            <person name="Lizotte-Waniewski M."/>
            <person name="Bristow J."/>
            <person name="Riley M."/>
        </authorList>
    </citation>
    <scope>NUCLEOTIDE SEQUENCE [LARGE SCALE GENOMIC DNA]</scope>
    <source>
        <strain evidence="2">DSM 17167 / CIP 108236 / LMG 21445 / STM815</strain>
    </source>
</reference>
<dbReference type="eggNOG" id="ENOG5031777">
    <property type="taxonomic scope" value="Bacteria"/>
</dbReference>
<keyword evidence="2" id="KW-1185">Reference proteome</keyword>
<dbReference type="KEGG" id="bph:Bphy_5183"/>
<protein>
    <submittedName>
        <fullName evidence="1">Uncharacterized protein</fullName>
    </submittedName>
</protein>
<dbReference type="HOGENOM" id="CLU_2768001_0_0_4"/>
<dbReference type="RefSeq" id="WP_012404432.1">
    <property type="nucleotide sequence ID" value="NC_010623.1"/>
</dbReference>
<evidence type="ECO:0000313" key="1">
    <source>
        <dbReference type="EMBL" id="ACC74268.1"/>
    </source>
</evidence>
<dbReference type="OrthoDB" id="9024988at2"/>
<name>B2JMD3_PARP8</name>
<accession>B2JMD3</accession>
<dbReference type="EMBL" id="CP001044">
    <property type="protein sequence ID" value="ACC74268.1"/>
    <property type="molecule type" value="Genomic_DNA"/>
</dbReference>
<dbReference type="AlphaFoldDB" id="B2JMD3"/>
<gene>
    <name evidence="1" type="ordered locus">Bphy_5183</name>
</gene>
<sequence>MTTVYVVKTGEKFLCTAEDGDIGMAPEIKEAMSFLSYEEASKVANEHADPGYEIVTVEITRR</sequence>
<organism evidence="1 2">
    <name type="scientific">Paraburkholderia phymatum (strain DSM 17167 / CIP 108236 / LMG 21445 / STM815)</name>
    <name type="common">Burkholderia phymatum</name>
    <dbReference type="NCBI Taxonomy" id="391038"/>
    <lineage>
        <taxon>Bacteria</taxon>
        <taxon>Pseudomonadati</taxon>
        <taxon>Pseudomonadota</taxon>
        <taxon>Betaproteobacteria</taxon>
        <taxon>Burkholderiales</taxon>
        <taxon>Burkholderiaceae</taxon>
        <taxon>Paraburkholderia</taxon>
    </lineage>
</organism>